<dbReference type="Pfam" id="PF04434">
    <property type="entry name" value="SWIM"/>
    <property type="match status" value="1"/>
</dbReference>
<dbReference type="PROSITE" id="PS50966">
    <property type="entry name" value="ZF_SWIM"/>
    <property type="match status" value="1"/>
</dbReference>
<keyword evidence="1" id="KW-0479">Metal-binding</keyword>
<evidence type="ECO:0000313" key="5">
    <source>
        <dbReference type="Proteomes" id="UP000807825"/>
    </source>
</evidence>
<feature type="compositionally biased region" description="Basic and acidic residues" evidence="2">
    <location>
        <begin position="105"/>
        <end position="123"/>
    </location>
</feature>
<keyword evidence="1" id="KW-0862">Zinc</keyword>
<evidence type="ECO:0000313" key="4">
    <source>
        <dbReference type="EMBL" id="MBI5249385.1"/>
    </source>
</evidence>
<evidence type="ECO:0000259" key="3">
    <source>
        <dbReference type="PROSITE" id="PS50966"/>
    </source>
</evidence>
<feature type="compositionally biased region" description="Acidic residues" evidence="2">
    <location>
        <begin position="124"/>
        <end position="137"/>
    </location>
</feature>
<reference evidence="4" key="1">
    <citation type="submission" date="2020-07" db="EMBL/GenBank/DDBJ databases">
        <title>Huge and variable diversity of episymbiotic CPR bacteria and DPANN archaea in groundwater ecosystems.</title>
        <authorList>
            <person name="He C.Y."/>
            <person name="Keren R."/>
            <person name="Whittaker M."/>
            <person name="Farag I.F."/>
            <person name="Doudna J."/>
            <person name="Cate J.H.D."/>
            <person name="Banfield J.F."/>
        </authorList>
    </citation>
    <scope>NUCLEOTIDE SEQUENCE</scope>
    <source>
        <strain evidence="4">NC_groundwater_1664_Pr3_B-0.1um_52_9</strain>
    </source>
</reference>
<evidence type="ECO:0000256" key="1">
    <source>
        <dbReference type="PROSITE-ProRule" id="PRU00325"/>
    </source>
</evidence>
<sequence length="675" mass="75864">MAKHKSNFAELTWDDLMSWAGAKILARGKSCRAQVRDLCLTSDGGVLAWVDGTQAYATLVNIEPSGNLTSICSCPYDSSPCKHSVALVLAYLDGLKSKQVPPKASPDDRRLRLIRGHGDHGDSDSDSSEDYDEESDTDYGKHDPAEDLGGSAVPKGSSARKGQSKKAAAVRRRLESMSKEQLIDLVITLVDRFPEILQRMEDEEQLKGGRVTKIVRSIRKEIEELAAEPARWEHWSGEGYIPDYSRVRERLESLLEAGHADEVVHLGKDLWRLGNRQLESSDDEGETGDQIAECMQVIFRAVPNSSLSPRDQLLWIIDACLQDEFGLLDDSDAPFSNRRYDKKVWGEVTDTLLTRLEKMPLPDKKSNFSAGYRRQEIMSWAIEALHNCGRKREIIPLLQREVTITQCYCALTDHMIAAGMRAEAKAAAVDGFQQTMENAPGIAWNLEAKLCKMAEQDKDLPLVASYRALEFFNRPSLDSYMTLEKAARAARQWSPVREAVIKFLETGARPDLPGAKTTGKTATKAAHLWPLPATPICVANTKPIRQNYPDITTLIRIAIHEKDTPQILRWYETAKKDRFVSASVSENVAEAVKKSHPDISLEIWRASAETEISLVKPSAYEVAARYLRRMKDIYERTNRLPEWKALLTSIRIQHKLKRSLMPILDALEARRIIEG</sequence>
<feature type="domain" description="SWIM-type" evidence="3">
    <location>
        <begin position="56"/>
        <end position="92"/>
    </location>
</feature>
<dbReference type="Proteomes" id="UP000807825">
    <property type="component" value="Unassembled WGS sequence"/>
</dbReference>
<feature type="region of interest" description="Disordered" evidence="2">
    <location>
        <begin position="99"/>
        <end position="167"/>
    </location>
</feature>
<protein>
    <submittedName>
        <fullName evidence="4">SWIM zinc finger domain-containing protein</fullName>
    </submittedName>
</protein>
<keyword evidence="1" id="KW-0863">Zinc-finger</keyword>
<comment type="caution">
    <text evidence="4">The sequence shown here is derived from an EMBL/GenBank/DDBJ whole genome shotgun (WGS) entry which is preliminary data.</text>
</comment>
<gene>
    <name evidence="4" type="ORF">HY912_07815</name>
</gene>
<organism evidence="4 5">
    <name type="scientific">Desulfomonile tiedjei</name>
    <dbReference type="NCBI Taxonomy" id="2358"/>
    <lineage>
        <taxon>Bacteria</taxon>
        <taxon>Pseudomonadati</taxon>
        <taxon>Thermodesulfobacteriota</taxon>
        <taxon>Desulfomonilia</taxon>
        <taxon>Desulfomonilales</taxon>
        <taxon>Desulfomonilaceae</taxon>
        <taxon>Desulfomonile</taxon>
    </lineage>
</organism>
<accession>A0A9D6V2C1</accession>
<name>A0A9D6V2C1_9BACT</name>
<evidence type="ECO:0000256" key="2">
    <source>
        <dbReference type="SAM" id="MobiDB-lite"/>
    </source>
</evidence>
<dbReference type="AlphaFoldDB" id="A0A9D6V2C1"/>
<proteinExistence type="predicted"/>
<dbReference type="GO" id="GO:0008270">
    <property type="term" value="F:zinc ion binding"/>
    <property type="evidence" value="ECO:0007669"/>
    <property type="project" value="UniProtKB-KW"/>
</dbReference>
<dbReference type="EMBL" id="JACRDE010000215">
    <property type="protein sequence ID" value="MBI5249385.1"/>
    <property type="molecule type" value="Genomic_DNA"/>
</dbReference>
<dbReference type="InterPro" id="IPR007527">
    <property type="entry name" value="Znf_SWIM"/>
</dbReference>